<organism evidence="2 3">
    <name type="scientific">Amanita muscaria (strain Koide BX008)</name>
    <dbReference type="NCBI Taxonomy" id="946122"/>
    <lineage>
        <taxon>Eukaryota</taxon>
        <taxon>Fungi</taxon>
        <taxon>Dikarya</taxon>
        <taxon>Basidiomycota</taxon>
        <taxon>Agaricomycotina</taxon>
        <taxon>Agaricomycetes</taxon>
        <taxon>Agaricomycetidae</taxon>
        <taxon>Agaricales</taxon>
        <taxon>Pluteineae</taxon>
        <taxon>Amanitaceae</taxon>
        <taxon>Amanita</taxon>
    </lineage>
</organism>
<feature type="compositionally biased region" description="Basic and acidic residues" evidence="1">
    <location>
        <begin position="63"/>
        <end position="72"/>
    </location>
</feature>
<evidence type="ECO:0000313" key="2">
    <source>
        <dbReference type="EMBL" id="KIL67018.1"/>
    </source>
</evidence>
<gene>
    <name evidence="2" type="ORF">M378DRAFT_9698</name>
</gene>
<proteinExistence type="predicted"/>
<dbReference type="InParanoid" id="A0A0C2XDX1"/>
<protein>
    <submittedName>
        <fullName evidence="2">Uncharacterized protein</fullName>
    </submittedName>
</protein>
<sequence length="83" mass="9532">MRIIPVIIAGGLIAAAVYETRRRKRRQRQREMLLEAGNSGEDARLGQGEEMSSLDQSSVSRPEQARSRDNARIMRPPYYWVQT</sequence>
<evidence type="ECO:0000256" key="1">
    <source>
        <dbReference type="SAM" id="MobiDB-lite"/>
    </source>
</evidence>
<reference evidence="2 3" key="1">
    <citation type="submission" date="2014-04" db="EMBL/GenBank/DDBJ databases">
        <title>Evolutionary Origins and Diversification of the Mycorrhizal Mutualists.</title>
        <authorList>
            <consortium name="DOE Joint Genome Institute"/>
            <consortium name="Mycorrhizal Genomics Consortium"/>
            <person name="Kohler A."/>
            <person name="Kuo A."/>
            <person name="Nagy L.G."/>
            <person name="Floudas D."/>
            <person name="Copeland A."/>
            <person name="Barry K.W."/>
            <person name="Cichocki N."/>
            <person name="Veneault-Fourrey C."/>
            <person name="LaButti K."/>
            <person name="Lindquist E.A."/>
            <person name="Lipzen A."/>
            <person name="Lundell T."/>
            <person name="Morin E."/>
            <person name="Murat C."/>
            <person name="Riley R."/>
            <person name="Ohm R."/>
            <person name="Sun H."/>
            <person name="Tunlid A."/>
            <person name="Henrissat B."/>
            <person name="Grigoriev I.V."/>
            <person name="Hibbett D.S."/>
            <person name="Martin F."/>
        </authorList>
    </citation>
    <scope>NUCLEOTIDE SEQUENCE [LARGE SCALE GENOMIC DNA]</scope>
    <source>
        <strain evidence="2 3">Koide BX008</strain>
    </source>
</reference>
<dbReference type="HOGENOM" id="CLU_2542062_0_0_1"/>
<evidence type="ECO:0000313" key="3">
    <source>
        <dbReference type="Proteomes" id="UP000054549"/>
    </source>
</evidence>
<feature type="region of interest" description="Disordered" evidence="1">
    <location>
        <begin position="26"/>
        <end position="83"/>
    </location>
</feature>
<name>A0A0C2XDX1_AMAMK</name>
<dbReference type="Proteomes" id="UP000054549">
    <property type="component" value="Unassembled WGS sequence"/>
</dbReference>
<keyword evidence="3" id="KW-1185">Reference proteome</keyword>
<dbReference type="EMBL" id="KN818233">
    <property type="protein sequence ID" value="KIL67018.1"/>
    <property type="molecule type" value="Genomic_DNA"/>
</dbReference>
<accession>A0A0C2XDX1</accession>
<dbReference type="AlphaFoldDB" id="A0A0C2XDX1"/>